<evidence type="ECO:0000313" key="5">
    <source>
        <dbReference type="EMBL" id="SMP65226.1"/>
    </source>
</evidence>
<comment type="caution">
    <text evidence="5">The sequence shown here is derived from an EMBL/GenBank/DDBJ whole genome shotgun (WGS) entry which is preliminary data.</text>
</comment>
<keyword evidence="2" id="KW-0547">Nucleotide-binding</keyword>
<gene>
    <name evidence="5" type="ORF">SAMN06265222_1099</name>
</gene>
<dbReference type="Pfam" id="PF00005">
    <property type="entry name" value="ABC_tran"/>
    <property type="match status" value="1"/>
</dbReference>
<reference evidence="5 6" key="1">
    <citation type="submission" date="2017-05" db="EMBL/GenBank/DDBJ databases">
        <authorList>
            <person name="Varghese N."/>
            <person name="Submissions S."/>
        </authorList>
    </citation>
    <scope>NUCLEOTIDE SEQUENCE [LARGE SCALE GENOMIC DNA]</scope>
    <source>
        <strain evidence="5 6">DSM 25457</strain>
    </source>
</reference>
<protein>
    <submittedName>
        <fullName evidence="5">NitT/TauT family transport system ATP-binding protein</fullName>
    </submittedName>
</protein>
<dbReference type="GO" id="GO:0005524">
    <property type="term" value="F:ATP binding"/>
    <property type="evidence" value="ECO:0007669"/>
    <property type="project" value="UniProtKB-KW"/>
</dbReference>
<dbReference type="PROSITE" id="PS50893">
    <property type="entry name" value="ABC_TRANSPORTER_2"/>
    <property type="match status" value="1"/>
</dbReference>
<evidence type="ECO:0000313" key="6">
    <source>
        <dbReference type="Proteomes" id="UP001158067"/>
    </source>
</evidence>
<keyword evidence="3 5" id="KW-0067">ATP-binding</keyword>
<organism evidence="5 6">
    <name type="scientific">Neorhodopirellula lusitana</name>
    <dbReference type="NCBI Taxonomy" id="445327"/>
    <lineage>
        <taxon>Bacteria</taxon>
        <taxon>Pseudomonadati</taxon>
        <taxon>Planctomycetota</taxon>
        <taxon>Planctomycetia</taxon>
        <taxon>Pirellulales</taxon>
        <taxon>Pirellulaceae</taxon>
        <taxon>Neorhodopirellula</taxon>
    </lineage>
</organism>
<dbReference type="SUPFAM" id="SSF52540">
    <property type="entry name" value="P-loop containing nucleoside triphosphate hydrolases"/>
    <property type="match status" value="1"/>
</dbReference>
<dbReference type="RefSeq" id="WP_283433601.1">
    <property type="nucleotide sequence ID" value="NZ_FXUG01000009.1"/>
</dbReference>
<feature type="domain" description="ABC transporter" evidence="4">
    <location>
        <begin position="8"/>
        <end position="238"/>
    </location>
</feature>
<accession>A0ABY1QEE7</accession>
<dbReference type="PANTHER" id="PTHR42788">
    <property type="entry name" value="TAURINE IMPORT ATP-BINDING PROTEIN-RELATED"/>
    <property type="match status" value="1"/>
</dbReference>
<dbReference type="Proteomes" id="UP001158067">
    <property type="component" value="Unassembled WGS sequence"/>
</dbReference>
<keyword evidence="1" id="KW-0813">Transport</keyword>
<proteinExistence type="predicted"/>
<keyword evidence="6" id="KW-1185">Reference proteome</keyword>
<evidence type="ECO:0000256" key="3">
    <source>
        <dbReference type="ARBA" id="ARBA00022840"/>
    </source>
</evidence>
<dbReference type="InterPro" id="IPR050166">
    <property type="entry name" value="ABC_transporter_ATP-bind"/>
</dbReference>
<name>A0ABY1QEE7_9BACT</name>
<evidence type="ECO:0000259" key="4">
    <source>
        <dbReference type="PROSITE" id="PS50893"/>
    </source>
</evidence>
<evidence type="ECO:0000256" key="2">
    <source>
        <dbReference type="ARBA" id="ARBA00022741"/>
    </source>
</evidence>
<dbReference type="SMART" id="SM00382">
    <property type="entry name" value="AAA"/>
    <property type="match status" value="1"/>
</dbReference>
<dbReference type="PANTHER" id="PTHR42788:SF13">
    <property type="entry name" value="ALIPHATIC SULFONATES IMPORT ATP-BINDING PROTEIN SSUB"/>
    <property type="match status" value="1"/>
</dbReference>
<dbReference type="InterPro" id="IPR003439">
    <property type="entry name" value="ABC_transporter-like_ATP-bd"/>
</dbReference>
<evidence type="ECO:0000256" key="1">
    <source>
        <dbReference type="ARBA" id="ARBA00022448"/>
    </source>
</evidence>
<dbReference type="CDD" id="cd03293">
    <property type="entry name" value="ABC_NrtD_SsuB_transporters"/>
    <property type="match status" value="1"/>
</dbReference>
<dbReference type="Gene3D" id="3.40.50.300">
    <property type="entry name" value="P-loop containing nucleotide triphosphate hydrolases"/>
    <property type="match status" value="1"/>
</dbReference>
<sequence>MSVSSPKIELQDLTLDYSHDGGESMPVLSSFNLTVQQGEFICIVGPSGCGKSTLLNMACGFLKPTSGTVLIDGEPVVGPDPRRIFIFQNNAVFPWLTVDQNIGFGLLDRPDAERERTVAHYVDMVGLTGFERAYPRELSGGMVQRVEIARALAANPDVLFMDEPLGALDFLTRMKMRADLVDIWRQEKKTVLFVTHDVEEAVQLADRVVVLSPRPAEIRTILDVQLPRPRNLDSPEYLRLRDEIFKTMGLDFSSPS</sequence>
<dbReference type="InterPro" id="IPR003593">
    <property type="entry name" value="AAA+_ATPase"/>
</dbReference>
<dbReference type="InterPro" id="IPR027417">
    <property type="entry name" value="P-loop_NTPase"/>
</dbReference>
<dbReference type="EMBL" id="FXUG01000009">
    <property type="protein sequence ID" value="SMP65226.1"/>
    <property type="molecule type" value="Genomic_DNA"/>
</dbReference>